<protein>
    <submittedName>
        <fullName evidence="1">Uncharacterized protein</fullName>
    </submittedName>
</protein>
<comment type="caution">
    <text evidence="1">The sequence shown here is derived from an EMBL/GenBank/DDBJ whole genome shotgun (WGS) entry which is preliminary data.</text>
</comment>
<dbReference type="Proteomes" id="UP000799444">
    <property type="component" value="Unassembled WGS sequence"/>
</dbReference>
<gene>
    <name evidence="1" type="ORF">EJ04DRAFT_605117</name>
</gene>
<evidence type="ECO:0000313" key="2">
    <source>
        <dbReference type="Proteomes" id="UP000799444"/>
    </source>
</evidence>
<dbReference type="AlphaFoldDB" id="A0A9P4QZH2"/>
<keyword evidence="2" id="KW-1185">Reference proteome</keyword>
<reference evidence="1" key="1">
    <citation type="journal article" date="2020" name="Stud. Mycol.">
        <title>101 Dothideomycetes genomes: a test case for predicting lifestyles and emergence of pathogens.</title>
        <authorList>
            <person name="Haridas S."/>
            <person name="Albert R."/>
            <person name="Binder M."/>
            <person name="Bloem J."/>
            <person name="Labutti K."/>
            <person name="Salamov A."/>
            <person name="Andreopoulos B."/>
            <person name="Baker S."/>
            <person name="Barry K."/>
            <person name="Bills G."/>
            <person name="Bluhm B."/>
            <person name="Cannon C."/>
            <person name="Castanera R."/>
            <person name="Culley D."/>
            <person name="Daum C."/>
            <person name="Ezra D."/>
            <person name="Gonzalez J."/>
            <person name="Henrissat B."/>
            <person name="Kuo A."/>
            <person name="Liang C."/>
            <person name="Lipzen A."/>
            <person name="Lutzoni F."/>
            <person name="Magnuson J."/>
            <person name="Mondo S."/>
            <person name="Nolan M."/>
            <person name="Ohm R."/>
            <person name="Pangilinan J."/>
            <person name="Park H.-J."/>
            <person name="Ramirez L."/>
            <person name="Alfaro M."/>
            <person name="Sun H."/>
            <person name="Tritt A."/>
            <person name="Yoshinaga Y."/>
            <person name="Zwiers L.-H."/>
            <person name="Turgeon B."/>
            <person name="Goodwin S."/>
            <person name="Spatafora J."/>
            <person name="Crous P."/>
            <person name="Grigoriev I."/>
        </authorList>
    </citation>
    <scope>NUCLEOTIDE SEQUENCE</scope>
    <source>
        <strain evidence="1">CBS 125425</strain>
    </source>
</reference>
<organism evidence="1 2">
    <name type="scientific">Polyplosphaeria fusca</name>
    <dbReference type="NCBI Taxonomy" id="682080"/>
    <lineage>
        <taxon>Eukaryota</taxon>
        <taxon>Fungi</taxon>
        <taxon>Dikarya</taxon>
        <taxon>Ascomycota</taxon>
        <taxon>Pezizomycotina</taxon>
        <taxon>Dothideomycetes</taxon>
        <taxon>Pleosporomycetidae</taxon>
        <taxon>Pleosporales</taxon>
        <taxon>Tetraplosphaeriaceae</taxon>
        <taxon>Polyplosphaeria</taxon>
    </lineage>
</organism>
<name>A0A9P4QZH2_9PLEO</name>
<proteinExistence type="predicted"/>
<dbReference type="OrthoDB" id="4936034at2759"/>
<sequence>MTASISGPCIPSEFDDEVDDAGHARAYPCKLPLCPDHGKPQGLWSKRLTRDKRNDARCARRKSEKEWRYTTDANLPPRAGPDFVSREDPDEYVVELRLRT</sequence>
<dbReference type="EMBL" id="ML996157">
    <property type="protein sequence ID" value="KAF2733746.1"/>
    <property type="molecule type" value="Genomic_DNA"/>
</dbReference>
<evidence type="ECO:0000313" key="1">
    <source>
        <dbReference type="EMBL" id="KAF2733746.1"/>
    </source>
</evidence>
<accession>A0A9P4QZH2</accession>